<dbReference type="CDD" id="cd05269">
    <property type="entry name" value="TMR_SDR_a"/>
    <property type="match status" value="1"/>
</dbReference>
<dbReference type="AlphaFoldDB" id="A0A0E3ZEB0"/>
<evidence type="ECO:0000259" key="1">
    <source>
        <dbReference type="Pfam" id="PF13460"/>
    </source>
</evidence>
<dbReference type="InterPro" id="IPR052718">
    <property type="entry name" value="NmrA-type_oxidoreductase"/>
</dbReference>
<accession>A0A0E3ZEB0</accession>
<dbReference type="KEGG" id="pko:PKOR_11730"/>
<dbReference type="OrthoDB" id="9780595at2"/>
<dbReference type="RefSeq" id="WP_046310938.1">
    <property type="nucleotide sequence ID" value="NZ_CBCSCY010000002.1"/>
</dbReference>
<dbReference type="InterPro" id="IPR016040">
    <property type="entry name" value="NAD(P)-bd_dom"/>
</dbReference>
<dbReference type="EMBL" id="CP009621">
    <property type="protein sequence ID" value="AKD03675.1"/>
    <property type="molecule type" value="Genomic_DNA"/>
</dbReference>
<dbReference type="Proteomes" id="UP000033109">
    <property type="component" value="Chromosome"/>
</dbReference>
<name>A0A0E3ZEB0_9BACT</name>
<dbReference type="STRING" id="400092.PKOR_11730"/>
<dbReference type="Gene3D" id="3.90.25.10">
    <property type="entry name" value="UDP-galactose 4-epimerase, domain 1"/>
    <property type="match status" value="1"/>
</dbReference>
<feature type="domain" description="NAD(P)-binding" evidence="1">
    <location>
        <begin position="7"/>
        <end position="182"/>
    </location>
</feature>
<dbReference type="PANTHER" id="PTHR47129">
    <property type="entry name" value="QUINONE OXIDOREDUCTASE 2"/>
    <property type="match status" value="1"/>
</dbReference>
<protein>
    <submittedName>
        <fullName evidence="2">NmrA family transcriptional regulator</fullName>
    </submittedName>
</protein>
<keyword evidence="3" id="KW-1185">Reference proteome</keyword>
<dbReference type="HOGENOM" id="CLU_007383_10_4_10"/>
<sequence length="287" mass="29933">MKIGITGATGQLGRLVVSKLKEKVATENIVALVRSAEKASDLGVEAREADYDKPETLERALEGIDTLLLISGSEVGQRAAQHNNVIEAAKNAGIKRIAYTSILHAENSPISLAEEHRATEAALKNSEIPYTLLRNGWYTENYTGSIQGALAGGAFIGSAGEGKLSLATRADYADAAVAVLTSEGHEGKVYELAGDEAYTLSDLAAEISKQTGKDIPYKNLSEADYAAALTSFGLPEGLAQAIASWDAAAANGALHDDSRQLSSLIGRPTTPLSVAVADALKGAPQGQ</sequence>
<dbReference type="PATRIC" id="fig|400092.3.peg.2552"/>
<dbReference type="InterPro" id="IPR036291">
    <property type="entry name" value="NAD(P)-bd_dom_sf"/>
</dbReference>
<dbReference type="PANTHER" id="PTHR47129:SF1">
    <property type="entry name" value="NMRA-LIKE DOMAIN-CONTAINING PROTEIN"/>
    <property type="match status" value="1"/>
</dbReference>
<reference evidence="2 3" key="1">
    <citation type="journal article" date="2015" name="Sci. Rep.">
        <title>Unraveling adaptation of Pontibacter korlensis to radiation and infertility in desert through complete genome and comparative transcriptomic analysis.</title>
        <authorList>
            <person name="Dai J."/>
            <person name="Dai W."/>
            <person name="Qiu C."/>
            <person name="Yang Z."/>
            <person name="Zhang Y."/>
            <person name="Zhou M."/>
            <person name="Zhang L."/>
            <person name="Fang C."/>
            <person name="Gao Q."/>
            <person name="Yang Q."/>
            <person name="Li X."/>
            <person name="Wang Z."/>
            <person name="Wang Z."/>
            <person name="Jia Z."/>
            <person name="Chen X."/>
        </authorList>
    </citation>
    <scope>NUCLEOTIDE SEQUENCE [LARGE SCALE GENOMIC DNA]</scope>
    <source>
        <strain evidence="2 3">X14-1T</strain>
    </source>
</reference>
<proteinExistence type="predicted"/>
<gene>
    <name evidence="2" type="ORF">PKOR_11730</name>
</gene>
<dbReference type="Pfam" id="PF13460">
    <property type="entry name" value="NAD_binding_10"/>
    <property type="match status" value="1"/>
</dbReference>
<evidence type="ECO:0000313" key="2">
    <source>
        <dbReference type="EMBL" id="AKD03675.1"/>
    </source>
</evidence>
<dbReference type="Gene3D" id="3.40.50.720">
    <property type="entry name" value="NAD(P)-binding Rossmann-like Domain"/>
    <property type="match status" value="1"/>
</dbReference>
<organism evidence="2 3">
    <name type="scientific">Pontibacter korlensis</name>
    <dbReference type="NCBI Taxonomy" id="400092"/>
    <lineage>
        <taxon>Bacteria</taxon>
        <taxon>Pseudomonadati</taxon>
        <taxon>Bacteroidota</taxon>
        <taxon>Cytophagia</taxon>
        <taxon>Cytophagales</taxon>
        <taxon>Hymenobacteraceae</taxon>
        <taxon>Pontibacter</taxon>
    </lineage>
</organism>
<evidence type="ECO:0000313" key="3">
    <source>
        <dbReference type="Proteomes" id="UP000033109"/>
    </source>
</evidence>
<dbReference type="SUPFAM" id="SSF51735">
    <property type="entry name" value="NAD(P)-binding Rossmann-fold domains"/>
    <property type="match status" value="1"/>
</dbReference>